<keyword evidence="3" id="KW-0378">Hydrolase</keyword>
<evidence type="ECO:0000313" key="4">
    <source>
        <dbReference type="Proteomes" id="UP000199531"/>
    </source>
</evidence>
<name>A0A1H8FEK2_9BURK</name>
<keyword evidence="1" id="KW-0472">Membrane</keyword>
<dbReference type="GO" id="GO:0008233">
    <property type="term" value="F:peptidase activity"/>
    <property type="evidence" value="ECO:0007669"/>
    <property type="project" value="UniProtKB-KW"/>
</dbReference>
<keyword evidence="3" id="KW-0645">Protease</keyword>
<keyword evidence="1" id="KW-1133">Transmembrane helix</keyword>
<keyword evidence="1" id="KW-0812">Transmembrane</keyword>
<gene>
    <name evidence="3" type="ORF">SAMN02745977_01036</name>
</gene>
<dbReference type="STRING" id="1121117.SAMN02745977_01036"/>
<dbReference type="Pfam" id="PF01957">
    <property type="entry name" value="NfeD"/>
    <property type="match status" value="1"/>
</dbReference>
<reference evidence="3 4" key="1">
    <citation type="submission" date="2016-10" db="EMBL/GenBank/DDBJ databases">
        <authorList>
            <person name="de Groot N.N."/>
        </authorList>
    </citation>
    <scope>NUCLEOTIDE SEQUENCE [LARGE SCALE GENOMIC DNA]</scope>
    <source>
        <strain evidence="3 4">DSM 15123</strain>
    </source>
</reference>
<evidence type="ECO:0000259" key="2">
    <source>
        <dbReference type="Pfam" id="PF01957"/>
    </source>
</evidence>
<evidence type="ECO:0000256" key="1">
    <source>
        <dbReference type="SAM" id="Phobius"/>
    </source>
</evidence>
<feature type="transmembrane region" description="Helical" evidence="1">
    <location>
        <begin position="50"/>
        <end position="71"/>
    </location>
</feature>
<dbReference type="EMBL" id="FOCW01000001">
    <property type="protein sequence ID" value="SEN30311.1"/>
    <property type="molecule type" value="Genomic_DNA"/>
</dbReference>
<accession>A0A1H8FEK2</accession>
<organism evidence="3 4">
    <name type="scientific">Brachymonas denitrificans DSM 15123</name>
    <dbReference type="NCBI Taxonomy" id="1121117"/>
    <lineage>
        <taxon>Bacteria</taxon>
        <taxon>Pseudomonadati</taxon>
        <taxon>Pseudomonadota</taxon>
        <taxon>Betaproteobacteria</taxon>
        <taxon>Burkholderiales</taxon>
        <taxon>Comamonadaceae</taxon>
        <taxon>Brachymonas</taxon>
    </lineage>
</organism>
<dbReference type="AlphaFoldDB" id="A0A1H8FEK2"/>
<keyword evidence="4" id="KW-1185">Reference proteome</keyword>
<evidence type="ECO:0000313" key="3">
    <source>
        <dbReference type="EMBL" id="SEN30311.1"/>
    </source>
</evidence>
<feature type="domain" description="NfeD-like C-terminal" evidence="2">
    <location>
        <begin position="90"/>
        <end position="145"/>
    </location>
</feature>
<protein>
    <submittedName>
        <fullName evidence="3">Membrane protein implicated in regulation of membrane protease activity</fullName>
    </submittedName>
</protein>
<sequence>MEPALDNATLWWIAAALLVGAELLSGTFFLLMLSLGAMTAALLTYLGLPVSGQIAGAAIVSSLAVLLWFVLRGRRKTAPTRANATRNKLDIGGTVAVEHWQPDGTAQVAYRGAPWTAIAADSATPLQAGQHRVVDILNNRLVLEPLDSTRST</sequence>
<dbReference type="GO" id="GO:0006508">
    <property type="term" value="P:proteolysis"/>
    <property type="evidence" value="ECO:0007669"/>
    <property type="project" value="UniProtKB-KW"/>
</dbReference>
<dbReference type="Proteomes" id="UP000199531">
    <property type="component" value="Unassembled WGS sequence"/>
</dbReference>
<proteinExistence type="predicted"/>
<dbReference type="InterPro" id="IPR002810">
    <property type="entry name" value="NfeD-like_C"/>
</dbReference>
<feature type="transmembrane region" description="Helical" evidence="1">
    <location>
        <begin position="12"/>
        <end position="38"/>
    </location>
</feature>